<dbReference type="FunFam" id="2.10.10.10:FF:000003">
    <property type="entry name" value="binder of sperm protein homolog 1"/>
    <property type="match status" value="3"/>
</dbReference>
<feature type="region of interest" description="Disordered" evidence="7">
    <location>
        <begin position="216"/>
        <end position="235"/>
    </location>
</feature>
<feature type="disulfide bond" evidence="6">
    <location>
        <begin position="35"/>
        <end position="62"/>
    </location>
</feature>
<keyword evidence="8" id="KW-0812">Transmembrane</keyword>
<proteinExistence type="inferred from homology"/>
<keyword evidence="11" id="KW-1185">Reference proteome</keyword>
<feature type="disulfide bond" evidence="6">
    <location>
        <begin position="21"/>
        <end position="47"/>
    </location>
</feature>
<dbReference type="PROSITE" id="PS51092">
    <property type="entry name" value="FN2_2"/>
    <property type="match status" value="4"/>
</dbReference>
<keyword evidence="8" id="KW-0472">Membrane</keyword>
<reference evidence="10" key="2">
    <citation type="submission" date="2025-09" db="UniProtKB">
        <authorList>
            <consortium name="Ensembl"/>
        </authorList>
    </citation>
    <scope>IDENTIFICATION</scope>
</reference>
<dbReference type="SMART" id="SM00059">
    <property type="entry name" value="FN2"/>
    <property type="match status" value="4"/>
</dbReference>
<keyword evidence="4" id="KW-0677">Repeat</keyword>
<dbReference type="PROSITE" id="PS00023">
    <property type="entry name" value="FN2_1"/>
    <property type="match status" value="1"/>
</dbReference>
<protein>
    <recommendedName>
        <fullName evidence="9">Fibronectin type-II domain-containing protein</fullName>
    </recommendedName>
</protein>
<reference evidence="10" key="1">
    <citation type="submission" date="2025-08" db="UniProtKB">
        <authorList>
            <consortium name="Ensembl"/>
        </authorList>
    </citation>
    <scope>IDENTIFICATION</scope>
</reference>
<evidence type="ECO:0000256" key="2">
    <source>
        <dbReference type="ARBA" id="ARBA00010011"/>
    </source>
</evidence>
<feature type="disulfide bond" evidence="6">
    <location>
        <begin position="173"/>
        <end position="199"/>
    </location>
</feature>
<evidence type="ECO:0000313" key="10">
    <source>
        <dbReference type="Ensembl" id="ENSVKKP00000005838.1"/>
    </source>
</evidence>
<evidence type="ECO:0000313" key="11">
    <source>
        <dbReference type="Proteomes" id="UP000694545"/>
    </source>
</evidence>
<dbReference type="GO" id="GO:0009986">
    <property type="term" value="C:cell surface"/>
    <property type="evidence" value="ECO:0007669"/>
    <property type="project" value="TreeGrafter"/>
</dbReference>
<keyword evidence="5 6" id="KW-1015">Disulfide bond</keyword>
<name>A0A8D2IWL8_VARKO</name>
<dbReference type="InterPro" id="IPR036943">
    <property type="entry name" value="FN_type2_sf"/>
</dbReference>
<accession>A0A8D2IWL8</accession>
<keyword evidence="8" id="KW-1133">Transmembrane helix</keyword>
<keyword evidence="3" id="KW-0964">Secreted</keyword>
<feature type="disulfide bond" evidence="6">
    <location>
        <begin position="70"/>
        <end position="96"/>
    </location>
</feature>
<comment type="subcellular location">
    <subcellularLocation>
        <location evidence="1">Secreted</location>
    </subcellularLocation>
</comment>
<dbReference type="Proteomes" id="UP000694545">
    <property type="component" value="Unplaced"/>
</dbReference>
<evidence type="ECO:0000259" key="9">
    <source>
        <dbReference type="PROSITE" id="PS51092"/>
    </source>
</evidence>
<feature type="disulfide bond" evidence="6">
    <location>
        <begin position="187"/>
        <end position="214"/>
    </location>
</feature>
<dbReference type="GO" id="GO:0005576">
    <property type="term" value="C:extracellular region"/>
    <property type="evidence" value="ECO:0007669"/>
    <property type="project" value="UniProtKB-SubCell"/>
</dbReference>
<dbReference type="PANTHER" id="PTHR22918:SF1">
    <property type="entry name" value="FIBRONECTIN TYPE-II DOMAIN-CONTAINING PROTEIN"/>
    <property type="match status" value="1"/>
</dbReference>
<feature type="disulfide bond" evidence="6">
    <location>
        <begin position="84"/>
        <end position="111"/>
    </location>
</feature>
<evidence type="ECO:0000256" key="6">
    <source>
        <dbReference type="PROSITE-ProRule" id="PRU00479"/>
    </source>
</evidence>
<feature type="domain" description="Fibronectin type-II" evidence="9">
    <location>
        <begin position="119"/>
        <end position="167"/>
    </location>
</feature>
<dbReference type="InterPro" id="IPR000562">
    <property type="entry name" value="FN_type2_dom"/>
</dbReference>
<evidence type="ECO:0000256" key="5">
    <source>
        <dbReference type="ARBA" id="ARBA00023157"/>
    </source>
</evidence>
<dbReference type="AlphaFoldDB" id="A0A8D2IWL8"/>
<dbReference type="GO" id="GO:0048240">
    <property type="term" value="P:sperm capacitation"/>
    <property type="evidence" value="ECO:0007669"/>
    <property type="project" value="TreeGrafter"/>
</dbReference>
<sequence>MTDIWLIYAYLILCSAFPLPCVFPFTYKQKVYSSCTKDDSSDGQPWCATTSNYDEDQQWRSCVLNGKTFCVFPFVYKSRTFYTCTNEDAELGRFWCATTGSFDNDKEWSYCADTRLRANSQGPCVFPFRYREKQYSSCTTAGDSGGKLWCSLTSNYDVDRKWAYCNPSEHRPCIFPFIYKEKLYFKCTREGAADNTLWCSTTSNYDVDGKWKACSTQGKSHGGGKNLLGNSPSGP</sequence>
<dbReference type="SUPFAM" id="SSF57440">
    <property type="entry name" value="Kringle-like"/>
    <property type="match status" value="4"/>
</dbReference>
<comment type="similarity">
    <text evidence="2">Belongs to the seminal plasma protein family.</text>
</comment>
<feature type="disulfide bond" evidence="6">
    <location>
        <begin position="124"/>
        <end position="150"/>
    </location>
</feature>
<evidence type="ECO:0000256" key="1">
    <source>
        <dbReference type="ARBA" id="ARBA00004613"/>
    </source>
</evidence>
<feature type="disulfide bond" evidence="6">
    <location>
        <begin position="138"/>
        <end position="165"/>
    </location>
</feature>
<feature type="transmembrane region" description="Helical" evidence="8">
    <location>
        <begin position="6"/>
        <end position="27"/>
    </location>
</feature>
<evidence type="ECO:0000256" key="8">
    <source>
        <dbReference type="SAM" id="Phobius"/>
    </source>
</evidence>
<feature type="domain" description="Fibronectin type-II" evidence="9">
    <location>
        <begin position="168"/>
        <end position="216"/>
    </location>
</feature>
<organism evidence="10 11">
    <name type="scientific">Varanus komodoensis</name>
    <name type="common">Komodo dragon</name>
    <dbReference type="NCBI Taxonomy" id="61221"/>
    <lineage>
        <taxon>Eukaryota</taxon>
        <taxon>Metazoa</taxon>
        <taxon>Chordata</taxon>
        <taxon>Craniata</taxon>
        <taxon>Vertebrata</taxon>
        <taxon>Euteleostomi</taxon>
        <taxon>Lepidosauria</taxon>
        <taxon>Squamata</taxon>
        <taxon>Bifurcata</taxon>
        <taxon>Unidentata</taxon>
        <taxon>Episquamata</taxon>
        <taxon>Toxicofera</taxon>
        <taxon>Anguimorpha</taxon>
        <taxon>Paleoanguimorpha</taxon>
        <taxon>Varanoidea</taxon>
        <taxon>Varanidae</taxon>
        <taxon>Varanus</taxon>
    </lineage>
</organism>
<dbReference type="InterPro" id="IPR051666">
    <property type="entry name" value="SP_Capacitation_Regulator"/>
</dbReference>
<dbReference type="InterPro" id="IPR013806">
    <property type="entry name" value="Kringle-like"/>
</dbReference>
<dbReference type="PRINTS" id="PR00013">
    <property type="entry name" value="FNTYPEII"/>
</dbReference>
<dbReference type="Ensembl" id="ENSVKKT00000005998.1">
    <property type="protein sequence ID" value="ENSVKKP00000005838.1"/>
    <property type="gene ID" value="ENSVKKG00000004222.1"/>
</dbReference>
<dbReference type="Gene3D" id="2.10.10.10">
    <property type="entry name" value="Fibronectin, type II, collagen-binding"/>
    <property type="match status" value="4"/>
</dbReference>
<evidence type="ECO:0000256" key="4">
    <source>
        <dbReference type="ARBA" id="ARBA00022737"/>
    </source>
</evidence>
<dbReference type="Pfam" id="PF00040">
    <property type="entry name" value="fn2"/>
    <property type="match status" value="4"/>
</dbReference>
<feature type="domain" description="Fibronectin type-II" evidence="9">
    <location>
        <begin position="16"/>
        <end position="64"/>
    </location>
</feature>
<dbReference type="GO" id="GO:0008201">
    <property type="term" value="F:heparin binding"/>
    <property type="evidence" value="ECO:0007669"/>
    <property type="project" value="TreeGrafter"/>
</dbReference>
<evidence type="ECO:0000256" key="3">
    <source>
        <dbReference type="ARBA" id="ARBA00022525"/>
    </source>
</evidence>
<feature type="domain" description="Fibronectin type-II" evidence="9">
    <location>
        <begin position="65"/>
        <end position="113"/>
    </location>
</feature>
<dbReference type="PANTHER" id="PTHR22918">
    <property type="entry name" value="SEMINAL PLASMA PROTEIN"/>
    <property type="match status" value="1"/>
</dbReference>
<dbReference type="CDD" id="cd00062">
    <property type="entry name" value="FN2"/>
    <property type="match status" value="4"/>
</dbReference>
<evidence type="ECO:0000256" key="7">
    <source>
        <dbReference type="SAM" id="MobiDB-lite"/>
    </source>
</evidence>